<keyword evidence="2" id="KW-1185">Reference proteome</keyword>
<accession>A0A392TMW6</accession>
<feature type="non-terminal residue" evidence="1">
    <location>
        <position position="1"/>
    </location>
</feature>
<sequence>KDGASRQQVRRKVESLCHLRVRQERMARHASQLE</sequence>
<evidence type="ECO:0000313" key="1">
    <source>
        <dbReference type="EMBL" id="MCI62483.1"/>
    </source>
</evidence>
<organism evidence="1 2">
    <name type="scientific">Trifolium medium</name>
    <dbReference type="NCBI Taxonomy" id="97028"/>
    <lineage>
        <taxon>Eukaryota</taxon>
        <taxon>Viridiplantae</taxon>
        <taxon>Streptophyta</taxon>
        <taxon>Embryophyta</taxon>
        <taxon>Tracheophyta</taxon>
        <taxon>Spermatophyta</taxon>
        <taxon>Magnoliopsida</taxon>
        <taxon>eudicotyledons</taxon>
        <taxon>Gunneridae</taxon>
        <taxon>Pentapetalae</taxon>
        <taxon>rosids</taxon>
        <taxon>fabids</taxon>
        <taxon>Fabales</taxon>
        <taxon>Fabaceae</taxon>
        <taxon>Papilionoideae</taxon>
        <taxon>50 kb inversion clade</taxon>
        <taxon>NPAAA clade</taxon>
        <taxon>Hologalegina</taxon>
        <taxon>IRL clade</taxon>
        <taxon>Trifolieae</taxon>
        <taxon>Trifolium</taxon>
    </lineage>
</organism>
<evidence type="ECO:0000313" key="2">
    <source>
        <dbReference type="Proteomes" id="UP000265520"/>
    </source>
</evidence>
<dbReference type="AlphaFoldDB" id="A0A392TMW6"/>
<reference evidence="1 2" key="1">
    <citation type="journal article" date="2018" name="Front. Plant Sci.">
        <title>Red Clover (Trifolium pratense) and Zigzag Clover (T. medium) - A Picture of Genomic Similarities and Differences.</title>
        <authorList>
            <person name="Dluhosova J."/>
            <person name="Istvanek J."/>
            <person name="Nedelnik J."/>
            <person name="Repkova J."/>
        </authorList>
    </citation>
    <scope>NUCLEOTIDE SEQUENCE [LARGE SCALE GENOMIC DNA]</scope>
    <source>
        <strain evidence="2">cv. 10/8</strain>
        <tissue evidence="1">Leaf</tissue>
    </source>
</reference>
<dbReference type="Proteomes" id="UP000265520">
    <property type="component" value="Unassembled WGS sequence"/>
</dbReference>
<name>A0A392TMW6_9FABA</name>
<comment type="caution">
    <text evidence="1">The sequence shown here is derived from an EMBL/GenBank/DDBJ whole genome shotgun (WGS) entry which is preliminary data.</text>
</comment>
<proteinExistence type="predicted"/>
<dbReference type="EMBL" id="LXQA010619825">
    <property type="protein sequence ID" value="MCI62483.1"/>
    <property type="molecule type" value="Genomic_DNA"/>
</dbReference>
<protein>
    <submittedName>
        <fullName evidence="1">Uncharacterized protein</fullName>
    </submittedName>
</protein>